<evidence type="ECO:0000256" key="5">
    <source>
        <dbReference type="RuleBase" id="RU000499"/>
    </source>
</evidence>
<keyword evidence="7" id="KW-1185">Reference proteome</keyword>
<accession>A0A2U1JIE8</accession>
<dbReference type="CDD" id="cd00340">
    <property type="entry name" value="GSH_Peroxidase"/>
    <property type="match status" value="1"/>
</dbReference>
<organism evidence="6 7">
    <name type="scientific">Flavobacterium psychrotolerans</name>
    <dbReference type="NCBI Taxonomy" id="2169410"/>
    <lineage>
        <taxon>Bacteria</taxon>
        <taxon>Pseudomonadati</taxon>
        <taxon>Bacteroidota</taxon>
        <taxon>Flavobacteriia</taxon>
        <taxon>Flavobacteriales</taxon>
        <taxon>Flavobacteriaceae</taxon>
        <taxon>Flavobacterium</taxon>
    </lineage>
</organism>
<evidence type="ECO:0000256" key="2">
    <source>
        <dbReference type="ARBA" id="ARBA00022559"/>
    </source>
</evidence>
<dbReference type="Gene3D" id="3.40.30.10">
    <property type="entry name" value="Glutaredoxin"/>
    <property type="match status" value="1"/>
</dbReference>
<dbReference type="RefSeq" id="WP_116725185.1">
    <property type="nucleotide sequence ID" value="NZ_QCZI01000011.1"/>
</dbReference>
<dbReference type="PROSITE" id="PS00460">
    <property type="entry name" value="GLUTATHIONE_PEROXID_1"/>
    <property type="match status" value="1"/>
</dbReference>
<dbReference type="Pfam" id="PF00255">
    <property type="entry name" value="GSHPx"/>
    <property type="match status" value="1"/>
</dbReference>
<evidence type="ECO:0000313" key="6">
    <source>
        <dbReference type="EMBL" id="PWA04769.1"/>
    </source>
</evidence>
<dbReference type="PROSITE" id="PS51355">
    <property type="entry name" value="GLUTATHIONE_PEROXID_3"/>
    <property type="match status" value="1"/>
</dbReference>
<dbReference type="PIRSF" id="PIRSF000303">
    <property type="entry name" value="Glutathion_perox"/>
    <property type="match status" value="1"/>
</dbReference>
<keyword evidence="3 5" id="KW-0560">Oxidoreductase</keyword>
<dbReference type="GO" id="GO:0034599">
    <property type="term" value="P:cellular response to oxidative stress"/>
    <property type="evidence" value="ECO:0007669"/>
    <property type="project" value="TreeGrafter"/>
</dbReference>
<dbReference type="Proteomes" id="UP000245449">
    <property type="component" value="Unassembled WGS sequence"/>
</dbReference>
<feature type="active site" evidence="4">
    <location>
        <position position="68"/>
    </location>
</feature>
<keyword evidence="2 5" id="KW-0575">Peroxidase</keyword>
<evidence type="ECO:0000256" key="3">
    <source>
        <dbReference type="ARBA" id="ARBA00023002"/>
    </source>
</evidence>
<dbReference type="PANTHER" id="PTHR11592">
    <property type="entry name" value="GLUTATHIONE PEROXIDASE"/>
    <property type="match status" value="1"/>
</dbReference>
<dbReference type="AlphaFoldDB" id="A0A2U1JIE8"/>
<comment type="caution">
    <text evidence="6">The sequence shown here is derived from an EMBL/GenBank/DDBJ whole genome shotgun (WGS) entry which is preliminary data.</text>
</comment>
<dbReference type="PANTHER" id="PTHR11592:SF78">
    <property type="entry name" value="GLUTATHIONE PEROXIDASE"/>
    <property type="match status" value="1"/>
</dbReference>
<sequence>MKNILMLSLSLFLFWNCQSQTKKNQNKSNTMEKQTIYQFKVKDLSGKVFDFTALKGKKVMIVNTASKCGNTPQYEDLETLYEKYKSKNLVIVGFPANNFGAQEPGTNSEIASFCQKNYGVTFPMMGKISVKGKDMDKVYQFLTQKSKNGVQDSEVEWNFQKYLINEKGQLDKVIAPQVSPNDASIVNWIKG</sequence>
<reference evidence="6 7" key="1">
    <citation type="submission" date="2018-04" db="EMBL/GenBank/DDBJ databases">
        <title>Flavobacterium sp. nov., isolated from glacier ice.</title>
        <authorList>
            <person name="Liu Q."/>
            <person name="Xin Y.-H."/>
        </authorList>
    </citation>
    <scope>NUCLEOTIDE SEQUENCE [LARGE SCALE GENOMIC DNA]</scope>
    <source>
        <strain evidence="6 7">RB1R5</strain>
    </source>
</reference>
<dbReference type="InterPro" id="IPR000889">
    <property type="entry name" value="Glutathione_peroxidase"/>
</dbReference>
<dbReference type="FunFam" id="3.40.30.10:FF:000010">
    <property type="entry name" value="Glutathione peroxidase"/>
    <property type="match status" value="1"/>
</dbReference>
<dbReference type="InterPro" id="IPR036249">
    <property type="entry name" value="Thioredoxin-like_sf"/>
</dbReference>
<dbReference type="SUPFAM" id="SSF52833">
    <property type="entry name" value="Thioredoxin-like"/>
    <property type="match status" value="1"/>
</dbReference>
<dbReference type="InterPro" id="IPR029759">
    <property type="entry name" value="GPX_AS"/>
</dbReference>
<dbReference type="GO" id="GO:0004601">
    <property type="term" value="F:peroxidase activity"/>
    <property type="evidence" value="ECO:0007669"/>
    <property type="project" value="UniProtKB-KW"/>
</dbReference>
<dbReference type="EMBL" id="QCZI01000011">
    <property type="protein sequence ID" value="PWA04769.1"/>
    <property type="molecule type" value="Genomic_DNA"/>
</dbReference>
<evidence type="ECO:0000256" key="4">
    <source>
        <dbReference type="PIRSR" id="PIRSR000303-1"/>
    </source>
</evidence>
<name>A0A2U1JIE8_9FLAO</name>
<comment type="similarity">
    <text evidence="1 5">Belongs to the glutathione peroxidase family.</text>
</comment>
<proteinExistence type="inferred from homology"/>
<dbReference type="PRINTS" id="PR01011">
    <property type="entry name" value="GLUTPROXDASE"/>
</dbReference>
<dbReference type="OrthoDB" id="9789406at2"/>
<evidence type="ECO:0000256" key="1">
    <source>
        <dbReference type="ARBA" id="ARBA00006926"/>
    </source>
</evidence>
<evidence type="ECO:0000313" key="7">
    <source>
        <dbReference type="Proteomes" id="UP000245449"/>
    </source>
</evidence>
<protein>
    <recommendedName>
        <fullName evidence="5">Glutathione peroxidase</fullName>
    </recommendedName>
</protein>
<gene>
    <name evidence="6" type="ORF">DB895_09800</name>
</gene>